<comment type="caution">
    <text evidence="2">The sequence shown here is derived from an EMBL/GenBank/DDBJ whole genome shotgun (WGS) entry which is preliminary data.</text>
</comment>
<keyword evidence="1" id="KW-1133">Transmembrane helix</keyword>
<feature type="transmembrane region" description="Helical" evidence="1">
    <location>
        <begin position="51"/>
        <end position="71"/>
    </location>
</feature>
<evidence type="ECO:0000313" key="3">
    <source>
        <dbReference type="Proteomes" id="UP000664203"/>
    </source>
</evidence>
<protein>
    <submittedName>
        <fullName evidence="2">Uncharacterized protein</fullName>
    </submittedName>
</protein>
<name>A0A8H3EXH9_9LECA</name>
<organism evidence="2 3">
    <name type="scientific">Alectoria fallacina</name>
    <dbReference type="NCBI Taxonomy" id="1903189"/>
    <lineage>
        <taxon>Eukaryota</taxon>
        <taxon>Fungi</taxon>
        <taxon>Dikarya</taxon>
        <taxon>Ascomycota</taxon>
        <taxon>Pezizomycotina</taxon>
        <taxon>Lecanoromycetes</taxon>
        <taxon>OSLEUM clade</taxon>
        <taxon>Lecanoromycetidae</taxon>
        <taxon>Lecanorales</taxon>
        <taxon>Lecanorineae</taxon>
        <taxon>Parmeliaceae</taxon>
        <taxon>Alectoria</taxon>
    </lineage>
</organism>
<feature type="transmembrane region" description="Helical" evidence="1">
    <location>
        <begin position="162"/>
        <end position="179"/>
    </location>
</feature>
<gene>
    <name evidence="2" type="ORF">ALECFALPRED_010120</name>
</gene>
<evidence type="ECO:0000313" key="2">
    <source>
        <dbReference type="EMBL" id="CAF9915356.1"/>
    </source>
</evidence>
<proteinExistence type="predicted"/>
<dbReference type="OrthoDB" id="4084551at2759"/>
<dbReference type="Proteomes" id="UP000664203">
    <property type="component" value="Unassembled WGS sequence"/>
</dbReference>
<keyword evidence="1" id="KW-0472">Membrane</keyword>
<accession>A0A8H3EXH9</accession>
<sequence>MTVELTYITADQQLTWSSPNVANIRGYVNVYMDYDWLLGASGNDTSLGQNLTFSLISIVAVIIIILGIWCGMKKHAWSEVRGHSRDYMVRRARRKGRLEKDGAIQLDEYDRGGPDAFSDELLDQALLGKSLEPHLDFDSPELVPFIAFNDYLSKRMYRSQRVLAVLVLLSCAGNVVSTFQKGSTRQSRLPRVPSPLQQRNFTTLPSLLKPSSLHDPPPDPWVYAGAHGHYRLSSYTEPSIQVIYLSSFLFACLADLFDAIANQQHWAHEAYPGGRYECRHAYSFGSFPPPTIFSLVLFRVDAPNWDFTFSDIADDLTAIFNAAQYFSSVLYGIPQMAIDVYRYRNGEGGPTFFASQGGFAFEFSPTANLSVT</sequence>
<keyword evidence="3" id="KW-1185">Reference proteome</keyword>
<reference evidence="2" key="1">
    <citation type="submission" date="2021-03" db="EMBL/GenBank/DDBJ databases">
        <authorList>
            <person name="Tagirdzhanova G."/>
        </authorList>
    </citation>
    <scope>NUCLEOTIDE SEQUENCE</scope>
</reference>
<evidence type="ECO:0000256" key="1">
    <source>
        <dbReference type="SAM" id="Phobius"/>
    </source>
</evidence>
<dbReference type="EMBL" id="CAJPDR010000082">
    <property type="protein sequence ID" value="CAF9915356.1"/>
    <property type="molecule type" value="Genomic_DNA"/>
</dbReference>
<dbReference type="AlphaFoldDB" id="A0A8H3EXH9"/>
<keyword evidence="1" id="KW-0812">Transmembrane</keyword>